<evidence type="ECO:0000313" key="1">
    <source>
        <dbReference type="EMBL" id="GAE90862.1"/>
    </source>
</evidence>
<proteinExistence type="predicted"/>
<dbReference type="Proteomes" id="UP000019109">
    <property type="component" value="Unassembled WGS sequence"/>
</dbReference>
<protein>
    <submittedName>
        <fullName evidence="1">Uncharacterized protein</fullName>
    </submittedName>
</protein>
<name>W4VCD3_9FIRM</name>
<dbReference type="EMBL" id="BAVR01000101">
    <property type="protein sequence ID" value="GAE90862.1"/>
    <property type="molecule type" value="Genomic_DNA"/>
</dbReference>
<dbReference type="AlphaFoldDB" id="W4VCD3"/>
<gene>
    <name evidence="1" type="ORF">JCM21531_4510</name>
</gene>
<accession>W4VCD3</accession>
<evidence type="ECO:0000313" key="2">
    <source>
        <dbReference type="Proteomes" id="UP000019109"/>
    </source>
</evidence>
<dbReference type="STRING" id="1294263.JCM21531_4510"/>
<organism evidence="1 2">
    <name type="scientific">Acetivibrio straminisolvens JCM 21531</name>
    <dbReference type="NCBI Taxonomy" id="1294263"/>
    <lineage>
        <taxon>Bacteria</taxon>
        <taxon>Bacillati</taxon>
        <taxon>Bacillota</taxon>
        <taxon>Clostridia</taxon>
        <taxon>Eubacteriales</taxon>
        <taxon>Oscillospiraceae</taxon>
        <taxon>Acetivibrio</taxon>
    </lineage>
</organism>
<keyword evidence="2" id="KW-1185">Reference proteome</keyword>
<comment type="caution">
    <text evidence="1">The sequence shown here is derived from an EMBL/GenBank/DDBJ whole genome shotgun (WGS) entry which is preliminary data.</text>
</comment>
<reference evidence="1" key="1">
    <citation type="journal article" date="2014" name="Genome Announc.">
        <title>Draft Genome Sequence of Clostridium straminisolvens Strain JCM 21531T, Isolated from a Cellulose-Degrading Bacterial Community.</title>
        <authorList>
            <person name="Yuki M."/>
            <person name="Oshima K."/>
            <person name="Suda W."/>
            <person name="Sakamoto M."/>
            <person name="Kitamura K."/>
            <person name="Iida T."/>
            <person name="Hattori M."/>
            <person name="Ohkuma M."/>
        </authorList>
    </citation>
    <scope>NUCLEOTIDE SEQUENCE [LARGE SCALE GENOMIC DNA]</scope>
    <source>
        <strain evidence="1">JCM 21531</strain>
    </source>
</reference>
<sequence length="103" mass="11729">MLFVTVTDLLDGYRKFYLSSKIEEYTCIGADSSFSISFKKANGNNISVEAGGEFLCEVNKNLLAKSIFEASSNFINRYINKLSKDDPVAEDLITFFFRFQRIL</sequence>